<evidence type="ECO:0000313" key="2">
    <source>
        <dbReference type="EMBL" id="PPU91223.1"/>
    </source>
</evidence>
<reference evidence="3" key="1">
    <citation type="submission" date="2016-08" db="EMBL/GenBank/DDBJ databases">
        <authorList>
            <person name="Merda D."/>
            <person name="Briand M."/>
            <person name="Taghouti G."/>
            <person name="Carrere S."/>
            <person name="Gouzy J."/>
            <person name="Portier P."/>
            <person name="Jacques M.-A."/>
            <person name="Fischer-Le Saux M."/>
        </authorList>
    </citation>
    <scope>NUCLEOTIDE SEQUENCE [LARGE SCALE GENOMIC DNA]</scope>
    <source>
        <strain evidence="3">CFBP1817</strain>
    </source>
</reference>
<evidence type="ECO:0000313" key="3">
    <source>
        <dbReference type="Proteomes" id="UP000239939"/>
    </source>
</evidence>
<dbReference type="AlphaFoldDB" id="A0A2S7ELV5"/>
<evidence type="ECO:0000256" key="1">
    <source>
        <dbReference type="SAM" id="MobiDB-lite"/>
    </source>
</evidence>
<accession>A0A2S7ELV5</accession>
<dbReference type="EMBL" id="MDEJ01000099">
    <property type="protein sequence ID" value="PPU91223.1"/>
    <property type="molecule type" value="Genomic_DNA"/>
</dbReference>
<proteinExistence type="predicted"/>
<dbReference type="Proteomes" id="UP000239939">
    <property type="component" value="Unassembled WGS sequence"/>
</dbReference>
<sequence>MTCSRRSAASACRPPDSACNSAPRQLRELCGVPREAHTCVDASAPSADCHGWRSAVGGRVTCKRRFT</sequence>
<gene>
    <name evidence="2" type="ORF">XpopCFBP1817_14770</name>
</gene>
<protein>
    <submittedName>
        <fullName evidence="2">Uncharacterized protein</fullName>
    </submittedName>
</protein>
<feature type="region of interest" description="Disordered" evidence="1">
    <location>
        <begin position="1"/>
        <end position="22"/>
    </location>
</feature>
<comment type="caution">
    <text evidence="2">The sequence shown here is derived from an EMBL/GenBank/DDBJ whole genome shotgun (WGS) entry which is preliminary data.</text>
</comment>
<name>A0A2S7ELV5_9XANT</name>
<keyword evidence="3" id="KW-1185">Reference proteome</keyword>
<organism evidence="2 3">
    <name type="scientific">Xanthomonas populi</name>
    <dbReference type="NCBI Taxonomy" id="53414"/>
    <lineage>
        <taxon>Bacteria</taxon>
        <taxon>Pseudomonadati</taxon>
        <taxon>Pseudomonadota</taxon>
        <taxon>Gammaproteobacteria</taxon>
        <taxon>Lysobacterales</taxon>
        <taxon>Lysobacteraceae</taxon>
        <taxon>Xanthomonas</taxon>
    </lineage>
</organism>